<dbReference type="AlphaFoldDB" id="A0A2P7NUX7"/>
<proteinExistence type="predicted"/>
<dbReference type="RefSeq" id="WP_106706970.1">
    <property type="nucleotide sequence ID" value="NZ_PXXU01000024.1"/>
</dbReference>
<dbReference type="Pfam" id="PF02585">
    <property type="entry name" value="PIG-L"/>
    <property type="match status" value="1"/>
</dbReference>
<dbReference type="OrthoDB" id="9816564at2"/>
<dbReference type="GO" id="GO:0016811">
    <property type="term" value="F:hydrolase activity, acting on carbon-nitrogen (but not peptide) bonds, in linear amides"/>
    <property type="evidence" value="ECO:0007669"/>
    <property type="project" value="TreeGrafter"/>
</dbReference>
<comment type="caution">
    <text evidence="1">The sequence shown here is derived from an EMBL/GenBank/DDBJ whole genome shotgun (WGS) entry which is preliminary data.</text>
</comment>
<dbReference type="InterPro" id="IPR024078">
    <property type="entry name" value="LmbE-like_dom_sf"/>
</dbReference>
<dbReference type="PANTHER" id="PTHR12993:SF11">
    <property type="entry name" value="N-ACETYLGLUCOSAMINYL-PHOSPHATIDYLINOSITOL DE-N-ACETYLASE"/>
    <property type="match status" value="1"/>
</dbReference>
<accession>A0A2P7NUX7</accession>
<reference evidence="1 2" key="1">
    <citation type="submission" date="2018-03" db="EMBL/GenBank/DDBJ databases">
        <title>Draft genome of Nitrosomonas supralitoralis APG5.</title>
        <authorList>
            <person name="Urakawa H."/>
            <person name="Lopez J.V."/>
        </authorList>
    </citation>
    <scope>NUCLEOTIDE SEQUENCE [LARGE SCALE GENOMIC DNA]</scope>
    <source>
        <strain evidence="1 2">APG5</strain>
    </source>
</reference>
<dbReference type="SUPFAM" id="SSF102588">
    <property type="entry name" value="LmbE-like"/>
    <property type="match status" value="1"/>
</dbReference>
<evidence type="ECO:0000313" key="1">
    <source>
        <dbReference type="EMBL" id="PSJ17239.1"/>
    </source>
</evidence>
<dbReference type="InterPro" id="IPR003737">
    <property type="entry name" value="GlcNAc_PI_deacetylase-related"/>
</dbReference>
<evidence type="ECO:0000313" key="2">
    <source>
        <dbReference type="Proteomes" id="UP000241912"/>
    </source>
</evidence>
<dbReference type="PANTHER" id="PTHR12993">
    <property type="entry name" value="N-ACETYLGLUCOSAMINYL-PHOSPHATIDYLINOSITOL DE-N-ACETYLASE-RELATED"/>
    <property type="match status" value="1"/>
</dbReference>
<name>A0A2P7NUX7_9PROT</name>
<protein>
    <recommendedName>
        <fullName evidence="3">N-acetylglucosaminyl deacetylase, LmbE family</fullName>
    </recommendedName>
</protein>
<dbReference type="EMBL" id="PXXU01000024">
    <property type="protein sequence ID" value="PSJ17239.1"/>
    <property type="molecule type" value="Genomic_DNA"/>
</dbReference>
<gene>
    <name evidence="1" type="ORF">C7H79_09100</name>
</gene>
<dbReference type="Gene3D" id="3.40.50.10320">
    <property type="entry name" value="LmbE-like"/>
    <property type="match status" value="1"/>
</dbReference>
<evidence type="ECO:0008006" key="3">
    <source>
        <dbReference type="Google" id="ProtNLM"/>
    </source>
</evidence>
<dbReference type="Proteomes" id="UP000241912">
    <property type="component" value="Unassembled WGS sequence"/>
</dbReference>
<organism evidence="1 2">
    <name type="scientific">Nitrosomonas supralitoralis</name>
    <dbReference type="NCBI Taxonomy" id="2116706"/>
    <lineage>
        <taxon>Bacteria</taxon>
        <taxon>Pseudomonadati</taxon>
        <taxon>Pseudomonadota</taxon>
        <taxon>Betaproteobacteria</taxon>
        <taxon>Nitrosomonadales</taxon>
        <taxon>Nitrosomonadaceae</taxon>
        <taxon>Nitrosomonas</taxon>
    </lineage>
</organism>
<keyword evidence="2" id="KW-1185">Reference proteome</keyword>
<sequence>MKQFIAKLQQTKIAQLELCPLPTPLIPIQNGKVLVFAPHPDDEVLGCGGTLALLRQKECAVKVIFVTDGAGAGSLDADAPIIRRKEAAESLAVLGINDMEFLAEPDGGFRNSSRFESKIDTLLNQFNPDWLFLPSVLDYHRDHVAIGHAVLACWQRWKAPSRAFIYEIWSPLPATRVVDITRVINLKKQAISCYALPLLHCDYLSAIIGLASYRGLFLPKGVGENYAEAFVEAEKNGSFGGLQYRMLKLRIYLEGLLKS</sequence>